<evidence type="ECO:0000256" key="2">
    <source>
        <dbReference type="ARBA" id="ARBA00023012"/>
    </source>
</evidence>
<evidence type="ECO:0000256" key="4">
    <source>
        <dbReference type="ARBA" id="ARBA00023125"/>
    </source>
</evidence>
<proteinExistence type="predicted"/>
<keyword evidence="5" id="KW-0804">Transcription</keyword>
<name>A0A538TLX1_UNCEI</name>
<keyword evidence="4" id="KW-0238">DNA-binding</keyword>
<evidence type="ECO:0000256" key="6">
    <source>
        <dbReference type="PROSITE-ProRule" id="PRU00169"/>
    </source>
</evidence>
<evidence type="ECO:0000256" key="1">
    <source>
        <dbReference type="ARBA" id="ARBA00022553"/>
    </source>
</evidence>
<dbReference type="InterPro" id="IPR001789">
    <property type="entry name" value="Sig_transdc_resp-reg_receiver"/>
</dbReference>
<keyword evidence="1 6" id="KW-0597">Phosphoprotein</keyword>
<evidence type="ECO:0000313" key="9">
    <source>
        <dbReference type="Proteomes" id="UP000316609"/>
    </source>
</evidence>
<keyword evidence="2" id="KW-0902">Two-component regulatory system</keyword>
<dbReference type="PANTHER" id="PTHR48111:SF1">
    <property type="entry name" value="TWO-COMPONENT RESPONSE REGULATOR ORR33"/>
    <property type="match status" value="1"/>
</dbReference>
<comment type="caution">
    <text evidence="8">The sequence shown here is derived from an EMBL/GenBank/DDBJ whole genome shotgun (WGS) entry which is preliminary data.</text>
</comment>
<evidence type="ECO:0000256" key="5">
    <source>
        <dbReference type="ARBA" id="ARBA00023163"/>
    </source>
</evidence>
<dbReference type="EMBL" id="VBOY01000082">
    <property type="protein sequence ID" value="TMQ64608.1"/>
    <property type="molecule type" value="Genomic_DNA"/>
</dbReference>
<dbReference type="Pfam" id="PF00072">
    <property type="entry name" value="Response_reg"/>
    <property type="match status" value="1"/>
</dbReference>
<organism evidence="8 9">
    <name type="scientific">Eiseniibacteriota bacterium</name>
    <dbReference type="NCBI Taxonomy" id="2212470"/>
    <lineage>
        <taxon>Bacteria</taxon>
        <taxon>Candidatus Eiseniibacteriota</taxon>
    </lineage>
</organism>
<sequence length="160" mass="18137">MLEPRSPRLKPDGSRADTPRVYACPEGSIVPDIRPRILVVDDEADLITVLRLGLEHEGFDVIDAVDGELGLKRAREERPDLVILDLMLPKLDGYKVCRSLKFDDRYKSLPIFILSARPGEQDRRLALEMGADLFIAKPYDMRDLVVKIRERLSRRGKAAA</sequence>
<evidence type="ECO:0000259" key="7">
    <source>
        <dbReference type="PROSITE" id="PS50110"/>
    </source>
</evidence>
<dbReference type="SMART" id="SM00448">
    <property type="entry name" value="REC"/>
    <property type="match status" value="1"/>
</dbReference>
<feature type="modified residue" description="4-aspartylphosphate" evidence="6">
    <location>
        <position position="85"/>
    </location>
</feature>
<dbReference type="InterPro" id="IPR039420">
    <property type="entry name" value="WalR-like"/>
</dbReference>
<dbReference type="AlphaFoldDB" id="A0A538TLX1"/>
<dbReference type="SUPFAM" id="SSF52172">
    <property type="entry name" value="CheY-like"/>
    <property type="match status" value="1"/>
</dbReference>
<reference evidence="8 9" key="1">
    <citation type="journal article" date="2019" name="Nat. Microbiol.">
        <title>Mediterranean grassland soil C-N compound turnover is dependent on rainfall and depth, and is mediated by genomically divergent microorganisms.</title>
        <authorList>
            <person name="Diamond S."/>
            <person name="Andeer P.F."/>
            <person name="Li Z."/>
            <person name="Crits-Christoph A."/>
            <person name="Burstein D."/>
            <person name="Anantharaman K."/>
            <person name="Lane K.R."/>
            <person name="Thomas B.C."/>
            <person name="Pan C."/>
            <person name="Northen T.R."/>
            <person name="Banfield J.F."/>
        </authorList>
    </citation>
    <scope>NUCLEOTIDE SEQUENCE [LARGE SCALE GENOMIC DNA]</scope>
    <source>
        <strain evidence="8">WS_8</strain>
    </source>
</reference>
<dbReference type="GO" id="GO:0000976">
    <property type="term" value="F:transcription cis-regulatory region binding"/>
    <property type="evidence" value="ECO:0007669"/>
    <property type="project" value="TreeGrafter"/>
</dbReference>
<dbReference type="GO" id="GO:0000156">
    <property type="term" value="F:phosphorelay response regulator activity"/>
    <property type="evidence" value="ECO:0007669"/>
    <property type="project" value="TreeGrafter"/>
</dbReference>
<keyword evidence="3" id="KW-0805">Transcription regulation</keyword>
<protein>
    <submittedName>
        <fullName evidence="8">Response regulator transcription factor</fullName>
    </submittedName>
</protein>
<accession>A0A538TLX1</accession>
<feature type="domain" description="Response regulatory" evidence="7">
    <location>
        <begin position="36"/>
        <end position="152"/>
    </location>
</feature>
<dbReference type="FunFam" id="3.40.50.2300:FF:000001">
    <property type="entry name" value="DNA-binding response regulator PhoB"/>
    <property type="match status" value="1"/>
</dbReference>
<gene>
    <name evidence="8" type="ORF">E6K78_08805</name>
</gene>
<evidence type="ECO:0000256" key="3">
    <source>
        <dbReference type="ARBA" id="ARBA00023015"/>
    </source>
</evidence>
<evidence type="ECO:0000313" key="8">
    <source>
        <dbReference type="EMBL" id="TMQ64608.1"/>
    </source>
</evidence>
<dbReference type="Gene3D" id="3.40.50.2300">
    <property type="match status" value="1"/>
</dbReference>
<dbReference type="GO" id="GO:0032993">
    <property type="term" value="C:protein-DNA complex"/>
    <property type="evidence" value="ECO:0007669"/>
    <property type="project" value="TreeGrafter"/>
</dbReference>
<dbReference type="PROSITE" id="PS50110">
    <property type="entry name" value="RESPONSE_REGULATORY"/>
    <property type="match status" value="1"/>
</dbReference>
<dbReference type="Proteomes" id="UP000316609">
    <property type="component" value="Unassembled WGS sequence"/>
</dbReference>
<dbReference type="PANTHER" id="PTHR48111">
    <property type="entry name" value="REGULATOR OF RPOS"/>
    <property type="match status" value="1"/>
</dbReference>
<dbReference type="GO" id="GO:0005829">
    <property type="term" value="C:cytosol"/>
    <property type="evidence" value="ECO:0007669"/>
    <property type="project" value="TreeGrafter"/>
</dbReference>
<dbReference type="GO" id="GO:0006355">
    <property type="term" value="P:regulation of DNA-templated transcription"/>
    <property type="evidence" value="ECO:0007669"/>
    <property type="project" value="TreeGrafter"/>
</dbReference>
<dbReference type="InterPro" id="IPR011006">
    <property type="entry name" value="CheY-like_superfamily"/>
</dbReference>